<keyword evidence="13" id="KW-1185">Reference proteome</keyword>
<feature type="non-terminal residue" evidence="12">
    <location>
        <position position="1"/>
    </location>
</feature>
<dbReference type="InterPro" id="IPR000276">
    <property type="entry name" value="GPCR_Rhodpsn"/>
</dbReference>
<accession>A0ABN8SG65</accession>
<keyword evidence="2" id="KW-1003">Cell membrane</keyword>
<evidence type="ECO:0000256" key="2">
    <source>
        <dbReference type="ARBA" id="ARBA00022475"/>
    </source>
</evidence>
<evidence type="ECO:0000256" key="6">
    <source>
        <dbReference type="ARBA" id="ARBA00023136"/>
    </source>
</evidence>
<keyword evidence="7 9" id="KW-0675">Receptor</keyword>
<reference evidence="12 13" key="1">
    <citation type="submission" date="2022-05" db="EMBL/GenBank/DDBJ databases">
        <authorList>
            <consortium name="Genoscope - CEA"/>
            <person name="William W."/>
        </authorList>
    </citation>
    <scope>NUCLEOTIDE SEQUENCE [LARGE SCALE GENOMIC DNA]</scope>
</reference>
<dbReference type="SMART" id="SM01381">
    <property type="entry name" value="7TM_GPCR_Srsx"/>
    <property type="match status" value="1"/>
</dbReference>
<feature type="transmembrane region" description="Helical" evidence="10">
    <location>
        <begin position="221"/>
        <end position="238"/>
    </location>
</feature>
<dbReference type="CDD" id="cd00637">
    <property type="entry name" value="7tm_classA_rhodopsin-like"/>
    <property type="match status" value="1"/>
</dbReference>
<evidence type="ECO:0000256" key="7">
    <source>
        <dbReference type="ARBA" id="ARBA00023170"/>
    </source>
</evidence>
<keyword evidence="3 9" id="KW-0812">Transmembrane</keyword>
<dbReference type="EMBL" id="CALNXK010000782">
    <property type="protein sequence ID" value="CAH3189910.1"/>
    <property type="molecule type" value="Genomic_DNA"/>
</dbReference>
<dbReference type="SUPFAM" id="SSF81321">
    <property type="entry name" value="Family A G protein-coupled receptor-like"/>
    <property type="match status" value="1"/>
</dbReference>
<comment type="caution">
    <text evidence="12">The sequence shown here is derived from an EMBL/GenBank/DDBJ whole genome shotgun (WGS) entry which is preliminary data.</text>
</comment>
<dbReference type="Proteomes" id="UP001159405">
    <property type="component" value="Unassembled WGS sequence"/>
</dbReference>
<feature type="transmembrane region" description="Helical" evidence="10">
    <location>
        <begin position="266"/>
        <end position="291"/>
    </location>
</feature>
<evidence type="ECO:0000256" key="3">
    <source>
        <dbReference type="ARBA" id="ARBA00022692"/>
    </source>
</evidence>
<comment type="subcellular location">
    <subcellularLocation>
        <location evidence="1">Cell membrane</location>
        <topology evidence="1">Multi-pass membrane protein</topology>
    </subcellularLocation>
</comment>
<feature type="transmembrane region" description="Helical" evidence="10">
    <location>
        <begin position="95"/>
        <end position="116"/>
    </location>
</feature>
<feature type="transmembrane region" description="Helical" evidence="10">
    <location>
        <begin position="136"/>
        <end position="156"/>
    </location>
</feature>
<evidence type="ECO:0000256" key="1">
    <source>
        <dbReference type="ARBA" id="ARBA00004651"/>
    </source>
</evidence>
<evidence type="ECO:0000313" key="12">
    <source>
        <dbReference type="EMBL" id="CAH3189910.1"/>
    </source>
</evidence>
<dbReference type="InterPro" id="IPR050569">
    <property type="entry name" value="TAAR"/>
</dbReference>
<keyword evidence="8 9" id="KW-0807">Transducer</keyword>
<gene>
    <name evidence="12" type="ORF">PLOB_00045103</name>
</gene>
<dbReference type="PANTHER" id="PTHR24249">
    <property type="entry name" value="HISTAMINE RECEPTOR-RELATED G-PROTEIN COUPLED RECEPTOR"/>
    <property type="match status" value="1"/>
</dbReference>
<dbReference type="Gene3D" id="1.20.1070.10">
    <property type="entry name" value="Rhodopsin 7-helix transmembrane proteins"/>
    <property type="match status" value="1"/>
</dbReference>
<sequence>KTKEEKHFDLRGFSSHNLLFTQMTLTDLKSLDPEKENCDIYDVAWRAEYLTGDTYKHLVAQVCIDITAALPTILLNSLVIFAVVTRQRLRNNSTILLACLAGTDLFTGLVVLPLAFSLDLKRLLGVGPFCSPEKALNVIITISIFASLGHLVVISIDRFIAIKYPLRYLDIVTEERIKISIIVAWAIALMMAISELVLALIDSKSIYSIYSVVNSVTQSGTGILFIITISLSYGYIYSETRRQLKRLKTEQLPQEQVQRIKKDRRAAITLAIVLITLVITYLPAIIVSLVTASSDSILVEPRFISITFSWVGISMMLGSLCNPIIYCWRMKKLRHAFLGILHLRKPENTVPEAEITGTQSFQPGPTFCRTDQAFLSRGNGQPVLISFCQQPVECLPRIEEVNGE</sequence>
<dbReference type="Pfam" id="PF00001">
    <property type="entry name" value="7tm_1"/>
    <property type="match status" value="1"/>
</dbReference>
<dbReference type="InterPro" id="IPR017452">
    <property type="entry name" value="GPCR_Rhodpsn_7TM"/>
</dbReference>
<evidence type="ECO:0000256" key="10">
    <source>
        <dbReference type="SAM" id="Phobius"/>
    </source>
</evidence>
<evidence type="ECO:0000256" key="5">
    <source>
        <dbReference type="ARBA" id="ARBA00023040"/>
    </source>
</evidence>
<name>A0ABN8SG65_9CNID</name>
<protein>
    <recommendedName>
        <fullName evidence="11">G-protein coupled receptors family 1 profile domain-containing protein</fullName>
    </recommendedName>
</protein>
<feature type="transmembrane region" description="Helical" evidence="10">
    <location>
        <begin position="58"/>
        <end position="83"/>
    </location>
</feature>
<evidence type="ECO:0000256" key="9">
    <source>
        <dbReference type="RuleBase" id="RU000688"/>
    </source>
</evidence>
<keyword evidence="5 9" id="KW-0297">G-protein coupled receptor</keyword>
<keyword evidence="4 10" id="KW-1133">Transmembrane helix</keyword>
<proteinExistence type="inferred from homology"/>
<feature type="transmembrane region" description="Helical" evidence="10">
    <location>
        <begin position="303"/>
        <end position="328"/>
    </location>
</feature>
<dbReference type="PROSITE" id="PS00237">
    <property type="entry name" value="G_PROTEIN_RECEP_F1_1"/>
    <property type="match status" value="1"/>
</dbReference>
<evidence type="ECO:0000256" key="4">
    <source>
        <dbReference type="ARBA" id="ARBA00022989"/>
    </source>
</evidence>
<evidence type="ECO:0000259" key="11">
    <source>
        <dbReference type="PROSITE" id="PS50262"/>
    </source>
</evidence>
<dbReference type="PROSITE" id="PS50262">
    <property type="entry name" value="G_PROTEIN_RECEP_F1_2"/>
    <property type="match status" value="1"/>
</dbReference>
<organism evidence="12 13">
    <name type="scientific">Porites lobata</name>
    <dbReference type="NCBI Taxonomy" id="104759"/>
    <lineage>
        <taxon>Eukaryota</taxon>
        <taxon>Metazoa</taxon>
        <taxon>Cnidaria</taxon>
        <taxon>Anthozoa</taxon>
        <taxon>Hexacorallia</taxon>
        <taxon>Scleractinia</taxon>
        <taxon>Fungiina</taxon>
        <taxon>Poritidae</taxon>
        <taxon>Porites</taxon>
    </lineage>
</organism>
<dbReference type="PRINTS" id="PR00237">
    <property type="entry name" value="GPCRRHODOPSN"/>
</dbReference>
<evidence type="ECO:0000313" key="13">
    <source>
        <dbReference type="Proteomes" id="UP001159405"/>
    </source>
</evidence>
<evidence type="ECO:0000256" key="8">
    <source>
        <dbReference type="ARBA" id="ARBA00023224"/>
    </source>
</evidence>
<feature type="transmembrane region" description="Helical" evidence="10">
    <location>
        <begin position="177"/>
        <end position="201"/>
    </location>
</feature>
<comment type="similarity">
    <text evidence="9">Belongs to the G-protein coupled receptor 1 family.</text>
</comment>
<keyword evidence="6 10" id="KW-0472">Membrane</keyword>
<feature type="domain" description="G-protein coupled receptors family 1 profile" evidence="11">
    <location>
        <begin position="75"/>
        <end position="326"/>
    </location>
</feature>